<feature type="transmembrane region" description="Helical" evidence="1">
    <location>
        <begin position="198"/>
        <end position="216"/>
    </location>
</feature>
<evidence type="ECO:0000313" key="4">
    <source>
        <dbReference type="Proteomes" id="UP000199073"/>
    </source>
</evidence>
<dbReference type="InterPro" id="IPR027387">
    <property type="entry name" value="Cytb/b6-like_sf"/>
</dbReference>
<dbReference type="PANTHER" id="PTHR19271">
    <property type="entry name" value="CYTOCHROME B"/>
    <property type="match status" value="1"/>
</dbReference>
<dbReference type="Pfam" id="PF00033">
    <property type="entry name" value="Cytochrome_B"/>
    <property type="match status" value="1"/>
</dbReference>
<dbReference type="AlphaFoldDB" id="A0A1H0MNZ5"/>
<dbReference type="EMBL" id="FNJI01000006">
    <property type="protein sequence ID" value="SDO82064.1"/>
    <property type="molecule type" value="Genomic_DNA"/>
</dbReference>
<keyword evidence="4" id="KW-1185">Reference proteome</keyword>
<evidence type="ECO:0000313" key="3">
    <source>
        <dbReference type="EMBL" id="SDO82064.1"/>
    </source>
</evidence>
<name>A0A1H0MNZ5_9BACT</name>
<dbReference type="Gene3D" id="1.20.810.10">
    <property type="entry name" value="Cytochrome Bc1 Complex, Chain C"/>
    <property type="match status" value="2"/>
</dbReference>
<dbReference type="RefSeq" id="WP_092220636.1">
    <property type="nucleotide sequence ID" value="NZ_FNJI01000006.1"/>
</dbReference>
<gene>
    <name evidence="3" type="ORF">SAMN05660330_01126</name>
</gene>
<sequence>MWSRRNPFVRPVTLVKRDWLNNARDASWGAWALMALYISLFSGIIVGLQYDWTEPFYSTAAIDLLVPFGEFFRSLHFYSSQLFFFLSCIHLLAVYSRTTRYETTEWLKLIISLVVIVLLLFTGYILRGDITGYAAGNIAEGIMRTIPLAGPILNSFLFSLSDNGLQRVYVHHVIGLDIALLMLLWKHLRLYRVKAEKHLPLICFVLFYCALFPAPMDPESLGITYIAGPWFFLGLQELLRYLHPFLAGVATPAIFLAALAASHPDNRNSRFYLRIVWGWLFIYGIFSAAAWMR</sequence>
<feature type="transmembrane region" description="Helical" evidence="1">
    <location>
        <begin position="75"/>
        <end position="94"/>
    </location>
</feature>
<dbReference type="GO" id="GO:0022904">
    <property type="term" value="P:respiratory electron transport chain"/>
    <property type="evidence" value="ECO:0007669"/>
    <property type="project" value="InterPro"/>
</dbReference>
<keyword evidence="1" id="KW-1133">Transmembrane helix</keyword>
<dbReference type="SUPFAM" id="SSF81342">
    <property type="entry name" value="Transmembrane di-heme cytochromes"/>
    <property type="match status" value="1"/>
</dbReference>
<dbReference type="GO" id="GO:0016020">
    <property type="term" value="C:membrane"/>
    <property type="evidence" value="ECO:0007669"/>
    <property type="project" value="InterPro"/>
</dbReference>
<reference evidence="3 4" key="1">
    <citation type="submission" date="2016-10" db="EMBL/GenBank/DDBJ databases">
        <authorList>
            <person name="de Groot N.N."/>
        </authorList>
    </citation>
    <scope>NUCLEOTIDE SEQUENCE [LARGE SCALE GENOMIC DNA]</scope>
    <source>
        <strain evidence="3 4">DSM 12130</strain>
    </source>
</reference>
<feature type="transmembrane region" description="Helical" evidence="1">
    <location>
        <begin position="241"/>
        <end position="259"/>
    </location>
</feature>
<protein>
    <submittedName>
        <fullName evidence="3">Ubiquinol-cytochrome c reductase cytochrome b subunit</fullName>
    </submittedName>
</protein>
<keyword evidence="1" id="KW-0812">Transmembrane</keyword>
<dbReference type="InterPro" id="IPR016174">
    <property type="entry name" value="Di-haem_cyt_TM"/>
</dbReference>
<feature type="transmembrane region" description="Helical" evidence="1">
    <location>
        <begin position="26"/>
        <end position="48"/>
    </location>
</feature>
<dbReference type="PANTHER" id="PTHR19271:SF16">
    <property type="entry name" value="CYTOCHROME B"/>
    <property type="match status" value="1"/>
</dbReference>
<dbReference type="STRING" id="91360.SAMN05660330_01126"/>
<dbReference type="OrthoDB" id="5430247at2"/>
<dbReference type="InterPro" id="IPR005797">
    <property type="entry name" value="Cyt_b/b6_N"/>
</dbReference>
<feature type="transmembrane region" description="Helical" evidence="1">
    <location>
        <begin position="106"/>
        <end position="126"/>
    </location>
</feature>
<accession>A0A1H0MNZ5</accession>
<dbReference type="Proteomes" id="UP000199073">
    <property type="component" value="Unassembled WGS sequence"/>
</dbReference>
<feature type="domain" description="Cytochrome b/b6 N-terminal region profile" evidence="2">
    <location>
        <begin position="1"/>
        <end position="200"/>
    </location>
</feature>
<dbReference type="PROSITE" id="PS51002">
    <property type="entry name" value="CYTB_NTER"/>
    <property type="match status" value="1"/>
</dbReference>
<dbReference type="GO" id="GO:0016491">
    <property type="term" value="F:oxidoreductase activity"/>
    <property type="evidence" value="ECO:0007669"/>
    <property type="project" value="InterPro"/>
</dbReference>
<evidence type="ECO:0000259" key="2">
    <source>
        <dbReference type="PROSITE" id="PS51002"/>
    </source>
</evidence>
<feature type="transmembrane region" description="Helical" evidence="1">
    <location>
        <begin position="271"/>
        <end position="292"/>
    </location>
</feature>
<keyword evidence="1" id="KW-0472">Membrane</keyword>
<feature type="transmembrane region" description="Helical" evidence="1">
    <location>
        <begin position="168"/>
        <end position="186"/>
    </location>
</feature>
<evidence type="ECO:0000256" key="1">
    <source>
        <dbReference type="SAM" id="Phobius"/>
    </source>
</evidence>
<dbReference type="GO" id="GO:0009055">
    <property type="term" value="F:electron transfer activity"/>
    <property type="evidence" value="ECO:0007669"/>
    <property type="project" value="InterPro"/>
</dbReference>
<organism evidence="3 4">
    <name type="scientific">Desulforhopalus singaporensis</name>
    <dbReference type="NCBI Taxonomy" id="91360"/>
    <lineage>
        <taxon>Bacteria</taxon>
        <taxon>Pseudomonadati</taxon>
        <taxon>Thermodesulfobacteriota</taxon>
        <taxon>Desulfobulbia</taxon>
        <taxon>Desulfobulbales</taxon>
        <taxon>Desulfocapsaceae</taxon>
        <taxon>Desulforhopalus</taxon>
    </lineage>
</organism>
<proteinExistence type="predicted"/>